<gene>
    <name evidence="2" type="ORF">CFP75_07880</name>
</gene>
<protein>
    <submittedName>
        <fullName evidence="2">CHAT domain-containing protein</fullName>
    </submittedName>
</protein>
<dbReference type="AlphaFoldDB" id="A0A229S2F1"/>
<reference evidence="2 3" key="1">
    <citation type="submission" date="2017-07" db="EMBL/GenBank/DDBJ databases">
        <title>Amycolatopsis alba DSM 44262 Genome sequencing and assembly.</title>
        <authorList>
            <person name="Kaur N."/>
            <person name="Mayilraj S."/>
        </authorList>
    </citation>
    <scope>NUCLEOTIDE SEQUENCE [LARGE SCALE GENOMIC DNA]</scope>
    <source>
        <strain evidence="2 3">DSM 44262</strain>
    </source>
</reference>
<organism evidence="2 3">
    <name type="scientific">Amycolatopsis alba DSM 44262</name>
    <dbReference type="NCBI Taxonomy" id="1125972"/>
    <lineage>
        <taxon>Bacteria</taxon>
        <taxon>Bacillati</taxon>
        <taxon>Actinomycetota</taxon>
        <taxon>Actinomycetes</taxon>
        <taxon>Pseudonocardiales</taxon>
        <taxon>Pseudonocardiaceae</taxon>
        <taxon>Amycolatopsis</taxon>
    </lineage>
</organism>
<feature type="domain" description="CHAT" evidence="1">
    <location>
        <begin position="599"/>
        <end position="827"/>
    </location>
</feature>
<dbReference type="InterPro" id="IPR024983">
    <property type="entry name" value="CHAT_dom"/>
</dbReference>
<accession>A0A229S2F1</accession>
<name>A0A229S2F1_AMYAL</name>
<dbReference type="SUPFAM" id="SSF48452">
    <property type="entry name" value="TPR-like"/>
    <property type="match status" value="1"/>
</dbReference>
<keyword evidence="3" id="KW-1185">Reference proteome</keyword>
<dbReference type="Gene3D" id="1.25.40.10">
    <property type="entry name" value="Tetratricopeptide repeat domain"/>
    <property type="match status" value="1"/>
</dbReference>
<dbReference type="InterPro" id="IPR019734">
    <property type="entry name" value="TPR_rpt"/>
</dbReference>
<evidence type="ECO:0000259" key="1">
    <source>
        <dbReference type="Pfam" id="PF12770"/>
    </source>
</evidence>
<dbReference type="Proteomes" id="UP000215563">
    <property type="component" value="Unassembled WGS sequence"/>
</dbReference>
<evidence type="ECO:0000313" key="3">
    <source>
        <dbReference type="Proteomes" id="UP000215563"/>
    </source>
</evidence>
<dbReference type="OrthoDB" id="9761935at2"/>
<dbReference type="InterPro" id="IPR011990">
    <property type="entry name" value="TPR-like_helical_dom_sf"/>
</dbReference>
<dbReference type="Pfam" id="PF12770">
    <property type="entry name" value="CHAT"/>
    <property type="match status" value="1"/>
</dbReference>
<proteinExistence type="predicted"/>
<dbReference type="RefSeq" id="WP_020630027.1">
    <property type="nucleotide sequence ID" value="NZ_KB913032.1"/>
</dbReference>
<dbReference type="EMBL" id="NMQU01000021">
    <property type="protein sequence ID" value="OXM53103.1"/>
    <property type="molecule type" value="Genomic_DNA"/>
</dbReference>
<comment type="caution">
    <text evidence="2">The sequence shown here is derived from an EMBL/GenBank/DDBJ whole genome shotgun (WGS) entry which is preliminary data.</text>
</comment>
<evidence type="ECO:0000313" key="2">
    <source>
        <dbReference type="EMBL" id="OXM53103.1"/>
    </source>
</evidence>
<dbReference type="SMART" id="SM00028">
    <property type="entry name" value="TPR"/>
    <property type="match status" value="4"/>
</dbReference>
<sequence>MAAPHLTDRVQTLHVAGVEATNNGDPLAGRRMLLTALRLLGWPQAAVGEPAQVVRVLNSLAGVEVVLGNTEHGFELLDAADAMVEQDGRGLLLQQRGLLLVLVGRLPEALYCLDDAIPLLSAAGEEVVLARALLNRALLHQVAGRVRPAMADLDRCTEIARHHESERGLVAKALHGRGQCKVLTGDIPGALRDFDAAGRAYERVSDGMLAPLAVDKARALLAVGLPSDAAVELDSALTRFAASRMDQEHAEAELTRACAALAAGEHEEARKWAMRAKRHFHRRRNETWAAIATLTVLRADLETGRGLAAVAATGAALDKRLRVLGLYNDADVALLLSASAHISLHDHGTATSQLTRGERPGAPLMTRLLRRLVQAELGAAQGNRRKAFAQAQAGLALLRGHRGQFGSLDLRTGMTSLGGELAGIGLAAAMETGNARVILRWVDRSRAQAFRVRPAHARADDGTLDAVAELRHLTHQARIAELAGRGDPVTLRRCAELEREIKAKDWQTDGTGEFHHEATYDEVLSELSDADSVMVSFLVDRGEIRGLVTGGGSHSLLRLGDLATVSEALARLRGDLNASCGRVLPSALDQVIRASIQRQLAVLEQQLVRPLLPMLGDLDVVLVPTGILTSVPWGLFPLLRGRPVTVTPSPSAWLAARQAWSREPARDGRALVVAGPALDHAKEEAERLASIYPDGIVLHGRDATVEATLKAIDQSTIAHFAAHGHHEQENVLFSRLDLADGPLIAYDVHRLESVPEHVVLSACDVGQAVVRAGDEILGFTAALLYSGCKTVVSSVARVDDHAAVEVMDAYHRSLARGVVAPRALADALAGEPLMPFVCFGSS</sequence>